<evidence type="ECO:0000256" key="4">
    <source>
        <dbReference type="RuleBase" id="RU004262"/>
    </source>
</evidence>
<evidence type="ECO:0000259" key="5">
    <source>
        <dbReference type="PROSITE" id="PS50181"/>
    </source>
</evidence>
<dbReference type="GO" id="GO:0016298">
    <property type="term" value="F:lipase activity"/>
    <property type="evidence" value="ECO:0007669"/>
    <property type="project" value="InterPro"/>
</dbReference>
<evidence type="ECO:0000256" key="3">
    <source>
        <dbReference type="ARBA" id="ARBA00022525"/>
    </source>
</evidence>
<organism evidence="6 7">
    <name type="scientific">Polypedilum vanderplanki</name>
    <name type="common">Sleeping chironomid midge</name>
    <dbReference type="NCBI Taxonomy" id="319348"/>
    <lineage>
        <taxon>Eukaryota</taxon>
        <taxon>Metazoa</taxon>
        <taxon>Ecdysozoa</taxon>
        <taxon>Arthropoda</taxon>
        <taxon>Hexapoda</taxon>
        <taxon>Insecta</taxon>
        <taxon>Pterygota</taxon>
        <taxon>Neoptera</taxon>
        <taxon>Endopterygota</taxon>
        <taxon>Diptera</taxon>
        <taxon>Nematocera</taxon>
        <taxon>Chironomoidea</taxon>
        <taxon>Chironomidae</taxon>
        <taxon>Chironominae</taxon>
        <taxon>Polypedilum</taxon>
        <taxon>Polypedilum</taxon>
    </lineage>
</organism>
<gene>
    <name evidence="6" type="ORF">PVAND_016433</name>
</gene>
<comment type="similarity">
    <text evidence="2 4">Belongs to the AB hydrolase superfamily. Lipase family.</text>
</comment>
<dbReference type="InterPro" id="IPR036047">
    <property type="entry name" value="F-box-like_dom_sf"/>
</dbReference>
<dbReference type="Gene3D" id="3.40.50.1820">
    <property type="entry name" value="alpha/beta hydrolase"/>
    <property type="match status" value="1"/>
</dbReference>
<dbReference type="GO" id="GO:0017171">
    <property type="term" value="F:serine hydrolase activity"/>
    <property type="evidence" value="ECO:0007669"/>
    <property type="project" value="TreeGrafter"/>
</dbReference>
<keyword evidence="3" id="KW-0964">Secreted</keyword>
<dbReference type="Gene3D" id="1.20.1280.50">
    <property type="match status" value="1"/>
</dbReference>
<evidence type="ECO:0000313" key="7">
    <source>
        <dbReference type="Proteomes" id="UP001107558"/>
    </source>
</evidence>
<evidence type="ECO:0000256" key="2">
    <source>
        <dbReference type="ARBA" id="ARBA00010701"/>
    </source>
</evidence>
<dbReference type="CDD" id="cd09917">
    <property type="entry name" value="F-box_SF"/>
    <property type="match status" value="1"/>
</dbReference>
<dbReference type="SMART" id="SM00256">
    <property type="entry name" value="FBOX"/>
    <property type="match status" value="1"/>
</dbReference>
<dbReference type="Proteomes" id="UP001107558">
    <property type="component" value="Chromosome 4"/>
</dbReference>
<name>A0A9J6BG90_POLVA</name>
<protein>
    <recommendedName>
        <fullName evidence="5">F-box domain-containing protein</fullName>
    </recommendedName>
</protein>
<dbReference type="SUPFAM" id="SSF81383">
    <property type="entry name" value="F-box domain"/>
    <property type="match status" value="1"/>
</dbReference>
<comment type="caution">
    <text evidence="6">The sequence shown here is derived from an EMBL/GenBank/DDBJ whole genome shotgun (WGS) entry which is preliminary data.</text>
</comment>
<dbReference type="Gene3D" id="3.80.10.10">
    <property type="entry name" value="Ribonuclease Inhibitor"/>
    <property type="match status" value="1"/>
</dbReference>
<dbReference type="PROSITE" id="PS50181">
    <property type="entry name" value="FBOX"/>
    <property type="match status" value="1"/>
</dbReference>
<feature type="domain" description="F-box" evidence="5">
    <location>
        <begin position="1"/>
        <end position="46"/>
    </location>
</feature>
<dbReference type="InterPro" id="IPR000734">
    <property type="entry name" value="TAG_lipase"/>
</dbReference>
<dbReference type="GO" id="GO:0016042">
    <property type="term" value="P:lipid catabolic process"/>
    <property type="evidence" value="ECO:0007669"/>
    <property type="project" value="TreeGrafter"/>
</dbReference>
<dbReference type="SUPFAM" id="SSF53474">
    <property type="entry name" value="alpha/beta-Hydrolases"/>
    <property type="match status" value="1"/>
</dbReference>
<dbReference type="InterPro" id="IPR001810">
    <property type="entry name" value="F-box_dom"/>
</dbReference>
<comment type="subcellular location">
    <subcellularLocation>
        <location evidence="1">Secreted</location>
    </subcellularLocation>
</comment>
<evidence type="ECO:0000313" key="6">
    <source>
        <dbReference type="EMBL" id="KAG5668494.1"/>
    </source>
</evidence>
<evidence type="ECO:0000256" key="1">
    <source>
        <dbReference type="ARBA" id="ARBA00004613"/>
    </source>
</evidence>
<dbReference type="InterPro" id="IPR032675">
    <property type="entry name" value="LRR_dom_sf"/>
</dbReference>
<sequence length="674" mass="78194">MIDLLPQEILINIFSFLTSRHDLLNLTTTCRFFNEIISSNLNLCKILEVHFVPENRIIEWTGNRKYSRAFIEGFAAKHFINIFENFGCNLREIQIICQKIEGSNLKKILINCKNLIKIVIKDNKVNFNEEDFSEPLPKLKLQTLHYRNFFSQSCKIFKLLNNCSTKELIVIGFTEYCEDLKIFIKNQENLEMLNLQDVQEKSKIFNDENFFSASKFRIKKLSLGKIKIDENFKTFLEIHKNSLNYLDLNEVDQKVLKIIQKFPNFHTMRIFDMNFSFSTPLPKIQNLTIGYDITGSWAENFVNVKTLKVTWIRFEADLMQIEKLKNLEFLHVDYCCMPMLKIPNVKILKLTNVGFSSFKPFVFEKNKIEEIFIDSCSNCECNTEGFRSSPSDTASDLGCDESKNFTFITHGWLESIEKSWCRPMVAEFLKLRGNCVFFMDYSNYSVLWYFSLTPHFYQISTVLTEKVKNIANYKPNHVAMFGFSFGARLVTNTGISLYKTGIRLEKIYACEPAGPGFGDYYENAMVAADNVQCIHTSSNYGTTFYNCHQNWRLGNCGWNQPGARSFPFGSHGLCPYFFLESFKTDFIQNNFHNCTTNRPTLNLPNDMMMGARESRTEYYGDIFMATARNPPWIVVDGIIQNADSPFPPPSLSRNEFVNLTEASLDYMMVLSNEL</sequence>
<reference evidence="6" key="1">
    <citation type="submission" date="2021-03" db="EMBL/GenBank/DDBJ databases">
        <title>Chromosome level genome of the anhydrobiotic midge Polypedilum vanderplanki.</title>
        <authorList>
            <person name="Yoshida Y."/>
            <person name="Kikawada T."/>
            <person name="Gusev O."/>
        </authorList>
    </citation>
    <scope>NUCLEOTIDE SEQUENCE</scope>
    <source>
        <strain evidence="6">NIAS01</strain>
        <tissue evidence="6">Whole body or cell culture</tissue>
    </source>
</reference>
<dbReference type="PANTHER" id="PTHR11610">
    <property type="entry name" value="LIPASE"/>
    <property type="match status" value="1"/>
</dbReference>
<dbReference type="Pfam" id="PF00151">
    <property type="entry name" value="Lipase"/>
    <property type="match status" value="1"/>
</dbReference>
<proteinExistence type="inferred from homology"/>
<dbReference type="InterPro" id="IPR013818">
    <property type="entry name" value="Lipase"/>
</dbReference>
<dbReference type="OrthoDB" id="10525214at2759"/>
<dbReference type="GO" id="GO:0005615">
    <property type="term" value="C:extracellular space"/>
    <property type="evidence" value="ECO:0007669"/>
    <property type="project" value="TreeGrafter"/>
</dbReference>
<dbReference type="InterPro" id="IPR029058">
    <property type="entry name" value="AB_hydrolase_fold"/>
</dbReference>
<dbReference type="Pfam" id="PF12937">
    <property type="entry name" value="F-box-like"/>
    <property type="match status" value="1"/>
</dbReference>
<dbReference type="AlphaFoldDB" id="A0A9J6BG90"/>
<dbReference type="PANTHER" id="PTHR11610:SF104">
    <property type="entry name" value="AGAP010328-PA"/>
    <property type="match status" value="1"/>
</dbReference>
<dbReference type="SUPFAM" id="SSF52047">
    <property type="entry name" value="RNI-like"/>
    <property type="match status" value="1"/>
</dbReference>
<keyword evidence="7" id="KW-1185">Reference proteome</keyword>
<dbReference type="EMBL" id="JADBJN010000004">
    <property type="protein sequence ID" value="KAG5668494.1"/>
    <property type="molecule type" value="Genomic_DNA"/>
</dbReference>
<accession>A0A9J6BG90</accession>